<gene>
    <name evidence="1" type="ORF">BOTBODRAFT_182148</name>
</gene>
<protein>
    <submittedName>
        <fullName evidence="1">Uncharacterized protein</fullName>
    </submittedName>
</protein>
<sequence>MLVNEGEDEEMQGVRSMSLAYEGPFSYCCNEGSEDGTSAVLVTSKPDPELREKMSTHEDDDISTATKFRFKCVCDFVVTKRKMKL</sequence>
<dbReference type="EMBL" id="KL198178">
    <property type="protein sequence ID" value="KDQ05860.1"/>
    <property type="molecule type" value="Genomic_DNA"/>
</dbReference>
<evidence type="ECO:0000313" key="2">
    <source>
        <dbReference type="Proteomes" id="UP000027195"/>
    </source>
</evidence>
<reference evidence="2" key="1">
    <citation type="journal article" date="2014" name="Proc. Natl. Acad. Sci. U.S.A.">
        <title>Extensive sampling of basidiomycete genomes demonstrates inadequacy of the white-rot/brown-rot paradigm for wood decay fungi.</title>
        <authorList>
            <person name="Riley R."/>
            <person name="Salamov A.A."/>
            <person name="Brown D.W."/>
            <person name="Nagy L.G."/>
            <person name="Floudas D."/>
            <person name="Held B.W."/>
            <person name="Levasseur A."/>
            <person name="Lombard V."/>
            <person name="Morin E."/>
            <person name="Otillar R."/>
            <person name="Lindquist E.A."/>
            <person name="Sun H."/>
            <person name="LaButti K.M."/>
            <person name="Schmutz J."/>
            <person name="Jabbour D."/>
            <person name="Luo H."/>
            <person name="Baker S.E."/>
            <person name="Pisabarro A.G."/>
            <person name="Walton J.D."/>
            <person name="Blanchette R.A."/>
            <person name="Henrissat B."/>
            <person name="Martin F."/>
            <person name="Cullen D."/>
            <person name="Hibbett D.S."/>
            <person name="Grigoriev I.V."/>
        </authorList>
    </citation>
    <scope>NUCLEOTIDE SEQUENCE [LARGE SCALE GENOMIC DNA]</scope>
    <source>
        <strain evidence="2">FD-172 SS1</strain>
    </source>
</reference>
<dbReference type="Proteomes" id="UP000027195">
    <property type="component" value="Unassembled WGS sequence"/>
</dbReference>
<dbReference type="AlphaFoldDB" id="A0A067LUG6"/>
<evidence type="ECO:0000313" key="1">
    <source>
        <dbReference type="EMBL" id="KDQ05860.1"/>
    </source>
</evidence>
<accession>A0A067LUG6</accession>
<proteinExistence type="predicted"/>
<dbReference type="InParanoid" id="A0A067LUG6"/>
<dbReference type="HOGENOM" id="CLU_2512322_0_0_1"/>
<keyword evidence="2" id="KW-1185">Reference proteome</keyword>
<name>A0A067LUG6_BOTB1</name>
<organism evidence="1 2">
    <name type="scientific">Botryobasidium botryosum (strain FD-172 SS1)</name>
    <dbReference type="NCBI Taxonomy" id="930990"/>
    <lineage>
        <taxon>Eukaryota</taxon>
        <taxon>Fungi</taxon>
        <taxon>Dikarya</taxon>
        <taxon>Basidiomycota</taxon>
        <taxon>Agaricomycotina</taxon>
        <taxon>Agaricomycetes</taxon>
        <taxon>Cantharellales</taxon>
        <taxon>Botryobasidiaceae</taxon>
        <taxon>Botryobasidium</taxon>
    </lineage>
</organism>